<gene>
    <name evidence="1" type="ORF">Asi03nite_65730</name>
</gene>
<dbReference type="RefSeq" id="WP_203684366.1">
    <property type="nucleotide sequence ID" value="NZ_BOMW01000072.1"/>
</dbReference>
<evidence type="ECO:0000313" key="2">
    <source>
        <dbReference type="Proteomes" id="UP000629619"/>
    </source>
</evidence>
<sequence length="80" mass="8602">MEFSAAYALSPAFGNHTKGLMMQFATYYDEAGERLPPDREGLARRAAAGEPLYARLDQAPPELRELARPAGPAQLLPAAG</sequence>
<accession>A0A919NE28</accession>
<keyword evidence="2" id="KW-1185">Reference proteome</keyword>
<evidence type="ECO:0000313" key="1">
    <source>
        <dbReference type="EMBL" id="GIF09035.1"/>
    </source>
</evidence>
<name>A0A919NE28_9ACTN</name>
<dbReference type="AlphaFoldDB" id="A0A919NE28"/>
<comment type="caution">
    <text evidence="1">The sequence shown here is derived from an EMBL/GenBank/DDBJ whole genome shotgun (WGS) entry which is preliminary data.</text>
</comment>
<proteinExistence type="predicted"/>
<reference evidence="1" key="1">
    <citation type="submission" date="2021-01" db="EMBL/GenBank/DDBJ databases">
        <title>Whole genome shotgun sequence of Actinoplanes siamensis NBRC 109076.</title>
        <authorList>
            <person name="Komaki H."/>
            <person name="Tamura T."/>
        </authorList>
    </citation>
    <scope>NUCLEOTIDE SEQUENCE</scope>
    <source>
        <strain evidence="1">NBRC 109076</strain>
    </source>
</reference>
<dbReference type="Proteomes" id="UP000629619">
    <property type="component" value="Unassembled WGS sequence"/>
</dbReference>
<dbReference type="EMBL" id="BOMW01000072">
    <property type="protein sequence ID" value="GIF09035.1"/>
    <property type="molecule type" value="Genomic_DNA"/>
</dbReference>
<organism evidence="1 2">
    <name type="scientific">Actinoplanes siamensis</name>
    <dbReference type="NCBI Taxonomy" id="1223317"/>
    <lineage>
        <taxon>Bacteria</taxon>
        <taxon>Bacillati</taxon>
        <taxon>Actinomycetota</taxon>
        <taxon>Actinomycetes</taxon>
        <taxon>Micromonosporales</taxon>
        <taxon>Micromonosporaceae</taxon>
        <taxon>Actinoplanes</taxon>
    </lineage>
</organism>
<protein>
    <submittedName>
        <fullName evidence="1">Uncharacterized protein</fullName>
    </submittedName>
</protein>